<accession>A0A5A7MU44</accession>
<dbReference type="InterPro" id="IPR027417">
    <property type="entry name" value="P-loop_NTPase"/>
</dbReference>
<feature type="domain" description="Protein CR006 P-loop" evidence="2">
    <location>
        <begin position="30"/>
        <end position="726"/>
    </location>
</feature>
<evidence type="ECO:0000256" key="1">
    <source>
        <dbReference type="SAM" id="Coils"/>
    </source>
</evidence>
<dbReference type="InterPro" id="IPR026866">
    <property type="entry name" value="CR006_AAA"/>
</dbReference>
<dbReference type="RefSeq" id="WP_150000692.1">
    <property type="nucleotide sequence ID" value="NZ_BKCL01000006.1"/>
</dbReference>
<sequence length="770" mass="86158">MTTPPKPAFSIQASYLGPIFTLSGDLTKHNQNLIFARNGTGKSFLSRALRYLDLEAQGRDISDAAKNLVSDEASDGKGIFSFSRGESALGSLCLEKQADSVSASVTDTIFHVFSEDFVQEELREHEYKINGKIENQISVDSENIKLKDAQDSLEKAAAEEQDAISALREKYDKEKLAELREKAGINKQLREYKALSLDSLLERFAEKPKPPEQCFADILKDLDRLKAIPAEPVYPDILSLIKSDDIELGSLEASLQRVTSPSSVSEEIKKKIDTHHDFYETGATIIQDEHRTTCPLCEQGITSPGPKAIIDAYIAYFEDEEEKHKAELREFFRKLNQKEAELQKVETQIARQKSRFDALKRFIPSRKDTEINDGELEFKEVRTIITSIKSAIQKKAGALSAPHSLPSGELTACIANLNKVIEENNTKVSELNRAVEKSDGERKALQRKACGVFDREFAISHWSDIAALKALRDATKSRQDELTALEKSSPSTDARVRVAETFELLLKEFFANKYVFDKDNFVLKRGDHEMMRGPHRTLSDGEKAAIAFCYFIACVHRKVTSNSDYRKLFLVFDDPVTSMSYDFVFAIAQTLKHLGISDKGEVSIKPSKIDGNRCVRPELLILTHSSYFFNISRTNRVVKDEATFSLSTDGVTHKLSHLRSYVAPFEQQLAHVYQVANGNNPDHGTGNAIRSVLEAVGRFCRPDKSQSLEDFVSYLAGEDGFSIKSIMINSLCHGTYYDGCPTDDDLKLACQEALSVVEKYASGQISIIQS</sequence>
<dbReference type="Pfam" id="PF13166">
    <property type="entry name" value="AAA_13"/>
    <property type="match status" value="1"/>
</dbReference>
<dbReference type="SUPFAM" id="SSF52540">
    <property type="entry name" value="P-loop containing nucleoside triphosphate hydrolases"/>
    <property type="match status" value="1"/>
</dbReference>
<gene>
    <name evidence="3" type="ORF">JCM17844_20060</name>
</gene>
<evidence type="ECO:0000259" key="2">
    <source>
        <dbReference type="Pfam" id="PF13166"/>
    </source>
</evidence>
<reference evidence="3 4" key="1">
    <citation type="submission" date="2019-09" db="EMBL/GenBank/DDBJ databases">
        <title>NBRP : Genome information of microbial organism related human and environment.</title>
        <authorList>
            <person name="Hattori M."/>
            <person name="Oshima K."/>
            <person name="Inaba H."/>
            <person name="Suda W."/>
            <person name="Sakamoto M."/>
            <person name="Iino T."/>
            <person name="Kitahara M."/>
            <person name="Oshida Y."/>
            <person name="Iida T."/>
            <person name="Kudo T."/>
            <person name="Itoh T."/>
            <person name="Ohkuma M."/>
        </authorList>
    </citation>
    <scope>NUCLEOTIDE SEQUENCE [LARGE SCALE GENOMIC DNA]</scope>
    <source>
        <strain evidence="3 4">Hi-2</strain>
    </source>
</reference>
<evidence type="ECO:0000313" key="3">
    <source>
        <dbReference type="EMBL" id="GEQ98369.1"/>
    </source>
</evidence>
<organism evidence="3 4">
    <name type="scientific">Iodidimonas gelatinilytica</name>
    <dbReference type="NCBI Taxonomy" id="1236966"/>
    <lineage>
        <taxon>Bacteria</taxon>
        <taxon>Pseudomonadati</taxon>
        <taxon>Pseudomonadota</taxon>
        <taxon>Alphaproteobacteria</taxon>
        <taxon>Iodidimonadales</taxon>
        <taxon>Iodidimonadaceae</taxon>
        <taxon>Iodidimonas</taxon>
    </lineage>
</organism>
<protein>
    <recommendedName>
        <fullName evidence="2">Protein CR006 P-loop domain-containing protein</fullName>
    </recommendedName>
</protein>
<feature type="coiled-coil region" evidence="1">
    <location>
        <begin position="321"/>
        <end position="355"/>
    </location>
</feature>
<name>A0A5A7MU44_9PROT</name>
<feature type="coiled-coil region" evidence="1">
    <location>
        <begin position="139"/>
        <end position="177"/>
    </location>
</feature>
<dbReference type="AlphaFoldDB" id="A0A5A7MU44"/>
<dbReference type="Gene3D" id="3.40.50.300">
    <property type="entry name" value="P-loop containing nucleotide triphosphate hydrolases"/>
    <property type="match status" value="2"/>
</dbReference>
<dbReference type="Proteomes" id="UP000322084">
    <property type="component" value="Unassembled WGS sequence"/>
</dbReference>
<comment type="caution">
    <text evidence="3">The sequence shown here is derived from an EMBL/GenBank/DDBJ whole genome shotgun (WGS) entry which is preliminary data.</text>
</comment>
<evidence type="ECO:0000313" key="4">
    <source>
        <dbReference type="Proteomes" id="UP000322084"/>
    </source>
</evidence>
<keyword evidence="1" id="KW-0175">Coiled coil</keyword>
<feature type="coiled-coil region" evidence="1">
    <location>
        <begin position="414"/>
        <end position="448"/>
    </location>
</feature>
<dbReference type="EMBL" id="BKCL01000006">
    <property type="protein sequence ID" value="GEQ98369.1"/>
    <property type="molecule type" value="Genomic_DNA"/>
</dbReference>
<proteinExistence type="predicted"/>